<reference evidence="3" key="1">
    <citation type="journal article" date="2017" name="Plant J.">
        <title>The pomegranate (Punica granatum L.) genome and the genomics of punicalagin biosynthesis.</title>
        <authorList>
            <person name="Qin G."/>
            <person name="Xu C."/>
            <person name="Ming R."/>
            <person name="Tang H."/>
            <person name="Guyot R."/>
            <person name="Kramer E.M."/>
            <person name="Hu Y."/>
            <person name="Yi X."/>
            <person name="Qi Y."/>
            <person name="Xu X."/>
            <person name="Gao Z."/>
            <person name="Pan H."/>
            <person name="Jian J."/>
            <person name="Tian Y."/>
            <person name="Yue Z."/>
            <person name="Xu Y."/>
        </authorList>
    </citation>
    <scope>NUCLEOTIDE SEQUENCE [LARGE SCALE GENOMIC DNA]</scope>
    <source>
        <strain evidence="3">cv. Dabenzi</strain>
    </source>
</reference>
<dbReference type="PANTHER" id="PTHR46604">
    <property type="entry name" value="PROTEIN MID1-COMPLEMENTING ACTIVITY 1"/>
    <property type="match status" value="1"/>
</dbReference>
<evidence type="ECO:0000313" key="2">
    <source>
        <dbReference type="EMBL" id="OWM73801.1"/>
    </source>
</evidence>
<accession>A0A218WNJ2</accession>
<comment type="caution">
    <text evidence="2">The sequence shown here is derived from an EMBL/GenBank/DDBJ whole genome shotgun (WGS) entry which is preliminary data.</text>
</comment>
<dbReference type="PANTHER" id="PTHR46604:SF2">
    <property type="entry name" value="MCAFUNC DOMAIN-CONTAINING PROTEIN"/>
    <property type="match status" value="1"/>
</dbReference>
<sequence length="323" mass="36313">MRMDKLEDALRRAAELVVICSEKSYLYMVAILSMVAIRLYVAHQFRQLLVAIEWAVESQFRQLQADIDNRAKAVGANPLVEEFRMEHLKEVLKAIKADNRKYSLDGEEFMVHMAILKPDRIGEDANAVENALSRAYPNLSLRDALKAERSKMQIEHSRSEDAGRCRLIVQLIGITDSAANDRPSRKVKKLLVNEPTCVISGYISNASEMNEDISWKVVEVDGGDEWRANPFDCCAESYLSPVAEAFGKSTSLKEELDESLAKVASLETFVKELKQKFAKAENKASQALSDNELLLETNLQLKRRVDELQELLNSAASDMEATA</sequence>
<evidence type="ECO:0000313" key="3">
    <source>
        <dbReference type="Proteomes" id="UP000197138"/>
    </source>
</evidence>
<proteinExistence type="predicted"/>
<organism evidence="2 3">
    <name type="scientific">Punica granatum</name>
    <name type="common">Pomegranate</name>
    <dbReference type="NCBI Taxonomy" id="22663"/>
    <lineage>
        <taxon>Eukaryota</taxon>
        <taxon>Viridiplantae</taxon>
        <taxon>Streptophyta</taxon>
        <taxon>Embryophyta</taxon>
        <taxon>Tracheophyta</taxon>
        <taxon>Spermatophyta</taxon>
        <taxon>Magnoliopsida</taxon>
        <taxon>eudicotyledons</taxon>
        <taxon>Gunneridae</taxon>
        <taxon>Pentapetalae</taxon>
        <taxon>rosids</taxon>
        <taxon>malvids</taxon>
        <taxon>Myrtales</taxon>
        <taxon>Lythraceae</taxon>
        <taxon>Punica</taxon>
    </lineage>
</organism>
<dbReference type="Proteomes" id="UP000197138">
    <property type="component" value="Unassembled WGS sequence"/>
</dbReference>
<dbReference type="AlphaFoldDB" id="A0A218WNJ2"/>
<name>A0A218WNJ2_PUNGR</name>
<gene>
    <name evidence="2" type="ORF">CDL15_Pgr026905</name>
</gene>
<dbReference type="EMBL" id="MTKT01003950">
    <property type="protein sequence ID" value="OWM73801.1"/>
    <property type="molecule type" value="Genomic_DNA"/>
</dbReference>
<protein>
    <submittedName>
        <fullName evidence="2">Uncharacterized protein</fullName>
    </submittedName>
</protein>
<evidence type="ECO:0000256" key="1">
    <source>
        <dbReference type="SAM" id="Coils"/>
    </source>
</evidence>
<keyword evidence="1" id="KW-0175">Coiled coil</keyword>
<feature type="coiled-coil region" evidence="1">
    <location>
        <begin position="256"/>
        <end position="318"/>
    </location>
</feature>